<dbReference type="InterPro" id="IPR003100">
    <property type="entry name" value="PAZ_dom"/>
</dbReference>
<evidence type="ECO:0000259" key="8">
    <source>
        <dbReference type="PROSITE" id="PS50821"/>
    </source>
</evidence>
<dbReference type="FunFam" id="2.170.260.10:FF:000008">
    <property type="entry name" value="Protein argonaute 7"/>
    <property type="match status" value="1"/>
</dbReference>
<feature type="compositionally biased region" description="Pro residues" evidence="7">
    <location>
        <begin position="14"/>
        <end position="25"/>
    </location>
</feature>
<gene>
    <name evidence="10" type="ORF">CDL12_17988</name>
</gene>
<feature type="domain" description="PAZ" evidence="8">
    <location>
        <begin position="279"/>
        <end position="395"/>
    </location>
</feature>
<evidence type="ECO:0000313" key="10">
    <source>
        <dbReference type="EMBL" id="PIN09427.1"/>
    </source>
</evidence>
<dbReference type="SUPFAM" id="SSF101690">
    <property type="entry name" value="PAZ domain"/>
    <property type="match status" value="1"/>
</dbReference>
<dbReference type="PROSITE" id="PS50822">
    <property type="entry name" value="PIWI"/>
    <property type="match status" value="1"/>
</dbReference>
<comment type="similarity">
    <text evidence="1">Belongs to the argonaute family. Ago subfamily.</text>
</comment>
<dbReference type="InterPro" id="IPR032472">
    <property type="entry name" value="ArgoL2"/>
</dbReference>
<dbReference type="InterPro" id="IPR045246">
    <property type="entry name" value="Piwi_ago-like"/>
</dbReference>
<dbReference type="Gene3D" id="3.40.50.2300">
    <property type="match status" value="1"/>
</dbReference>
<dbReference type="Pfam" id="PF02170">
    <property type="entry name" value="PAZ"/>
    <property type="match status" value="1"/>
</dbReference>
<feature type="region of interest" description="Disordered" evidence="7">
    <location>
        <begin position="147"/>
        <end position="170"/>
    </location>
</feature>
<dbReference type="InterPro" id="IPR032474">
    <property type="entry name" value="Argonaute_N"/>
</dbReference>
<evidence type="ECO:0000259" key="9">
    <source>
        <dbReference type="PROSITE" id="PS50822"/>
    </source>
</evidence>
<dbReference type="GO" id="GO:0006417">
    <property type="term" value="P:regulation of translation"/>
    <property type="evidence" value="ECO:0007669"/>
    <property type="project" value="UniProtKB-KW"/>
</dbReference>
<dbReference type="PROSITE" id="PS50821">
    <property type="entry name" value="PAZ"/>
    <property type="match status" value="1"/>
</dbReference>
<dbReference type="AlphaFoldDB" id="A0A2G9GVX4"/>
<dbReference type="SMART" id="SM01163">
    <property type="entry name" value="DUF1785"/>
    <property type="match status" value="1"/>
</dbReference>
<dbReference type="InterPro" id="IPR003165">
    <property type="entry name" value="Piwi"/>
</dbReference>
<evidence type="ECO:0000256" key="5">
    <source>
        <dbReference type="ARBA" id="ARBA00023158"/>
    </source>
</evidence>
<evidence type="ECO:0000256" key="6">
    <source>
        <dbReference type="ARBA" id="ARBA00023274"/>
    </source>
</evidence>
<dbReference type="SMART" id="SM00950">
    <property type="entry name" value="Piwi"/>
    <property type="match status" value="1"/>
</dbReference>
<proteinExistence type="inferred from homology"/>
<evidence type="ECO:0000256" key="7">
    <source>
        <dbReference type="SAM" id="MobiDB-lite"/>
    </source>
</evidence>
<keyword evidence="4" id="KW-0694">RNA-binding</keyword>
<keyword evidence="3" id="KW-0810">Translation regulation</keyword>
<dbReference type="Proteomes" id="UP000231279">
    <property type="component" value="Unassembled WGS sequence"/>
</dbReference>
<dbReference type="EMBL" id="NKXS01003541">
    <property type="protein sequence ID" value="PIN09427.1"/>
    <property type="molecule type" value="Genomic_DNA"/>
</dbReference>
<dbReference type="InterPro" id="IPR014811">
    <property type="entry name" value="ArgoL1"/>
</dbReference>
<dbReference type="GO" id="GO:0051607">
    <property type="term" value="P:defense response to virus"/>
    <property type="evidence" value="ECO:0007669"/>
    <property type="project" value="UniProtKB-ARBA"/>
</dbReference>
<feature type="region of interest" description="Disordered" evidence="7">
    <location>
        <begin position="1"/>
        <end position="32"/>
    </location>
</feature>
<feature type="domain" description="Piwi" evidence="9">
    <location>
        <begin position="564"/>
        <end position="872"/>
    </location>
</feature>
<reference evidence="11" key="1">
    <citation type="journal article" date="2018" name="Gigascience">
        <title>Genome assembly of the Pink Ipe (Handroanthus impetiginosus, Bignoniaceae), a highly valued, ecologically keystone Neotropical timber forest tree.</title>
        <authorList>
            <person name="Silva-Junior O.B."/>
            <person name="Grattapaglia D."/>
            <person name="Novaes E."/>
            <person name="Collevatti R.G."/>
        </authorList>
    </citation>
    <scope>NUCLEOTIDE SEQUENCE [LARGE SCALE GENOMIC DNA]</scope>
    <source>
        <strain evidence="11">cv. UFG-1</strain>
    </source>
</reference>
<comment type="caution">
    <text evidence="10">The sequence shown here is derived from an EMBL/GenBank/DDBJ whole genome shotgun (WGS) entry which is preliminary data.</text>
</comment>
<evidence type="ECO:0000256" key="2">
    <source>
        <dbReference type="ARBA" id="ARBA00022491"/>
    </source>
</evidence>
<sequence>MDPTELEGNGAPEALPPPPPVPPNVTPIKAESQPELKKVIRVPMARRGIGTKGNKVPILTNHFKVNLSMVDGHFFHYSVALSYEDGRPVDGNGVGRKVLDKVRDTYESELAGKEFAYDGEKSLFTVGALPRNKLEFTVVLEDVTSSRNNGDVSPGGHGSPNESDRKRVRRPYQSKTFKVEISFAAKIPMQAIANALRGQESENSQEAFRVLDIILRQHAAKQGCLLVRQSFFHNDPRNFADVGGGVLGCRGFHSSFRTTQSGLSLNIDVSTTMIIQPGPVAEFLVANQNVRDPYSVDWAKAKRVLKNLRVKTSPTNQEYKITGLSEKPCREQTFTLKQKTRDENGEVQTTEVTVYDYFVNHRNINLRYSADLPCINVGKPKRPTYFPIELCSLVSLQRYTKSLSTLQRASLVEKSRQKPQERMSVLSHALKINNYDSEPMLRSCGVSISNSFTQVEGRVLPAPKLKVGHGEDLFARNGRWNFNNKKVVDASKIERWAVVNFSARCDVRKLVGDLMKVAEMKGVPIEAPFDVFEENPQFRRAPPLVRVEKMFEEIQSKLPGPPKFLLCLLPERKNCDIYGPWKRKNLSDFGVVTQCLSPTRINDQYLTNLLLKINAKLGGLNSVLAGELSPSLPVISKVPTLILGMDVSHGSPGQSDIPSIAAVVSSRHWPSISRYRAAVRTQSPKVEMIDNLFKRVSDTEDDGIIRELLVDFYTSSGKRKPDQIIIFRDGVSESQFNQVLNIELNQIIEACKFLDEKWSPKFVVIVAQKNHHTKFFQPNSPDNVQPGTVIDNKVCHPKNNDFYLCAHAGMIGTTRPTHYHVLLDEVGFSADDLQELVHSLSYVYQRSTTAISVVAPICYAHLAATQLGQWMKFEDTSETSSSHNGTAPGGAPAVTPMPKLDEKVRNSMFFC</sequence>
<evidence type="ECO:0000313" key="11">
    <source>
        <dbReference type="Proteomes" id="UP000231279"/>
    </source>
</evidence>
<dbReference type="Gene3D" id="3.30.420.10">
    <property type="entry name" value="Ribonuclease H-like superfamily/Ribonuclease H"/>
    <property type="match status" value="1"/>
</dbReference>
<dbReference type="Pfam" id="PF16486">
    <property type="entry name" value="ArgoN"/>
    <property type="match status" value="1"/>
</dbReference>
<dbReference type="GO" id="GO:0003743">
    <property type="term" value="F:translation initiation factor activity"/>
    <property type="evidence" value="ECO:0007669"/>
    <property type="project" value="UniProtKB-KW"/>
</dbReference>
<dbReference type="PANTHER" id="PTHR22891">
    <property type="entry name" value="EUKARYOTIC TRANSLATION INITIATION FACTOR 2C"/>
    <property type="match status" value="1"/>
</dbReference>
<name>A0A2G9GVX4_9LAMI</name>
<organism evidence="10 11">
    <name type="scientific">Handroanthus impetiginosus</name>
    <dbReference type="NCBI Taxonomy" id="429701"/>
    <lineage>
        <taxon>Eukaryota</taxon>
        <taxon>Viridiplantae</taxon>
        <taxon>Streptophyta</taxon>
        <taxon>Embryophyta</taxon>
        <taxon>Tracheophyta</taxon>
        <taxon>Spermatophyta</taxon>
        <taxon>Magnoliopsida</taxon>
        <taxon>eudicotyledons</taxon>
        <taxon>Gunneridae</taxon>
        <taxon>Pentapetalae</taxon>
        <taxon>asterids</taxon>
        <taxon>lamiids</taxon>
        <taxon>Lamiales</taxon>
        <taxon>Bignoniaceae</taxon>
        <taxon>Crescentiina</taxon>
        <taxon>Tabebuia alliance</taxon>
        <taxon>Handroanthus</taxon>
    </lineage>
</organism>
<dbReference type="GO" id="GO:0031047">
    <property type="term" value="P:regulatory ncRNA-mediated gene silencing"/>
    <property type="evidence" value="ECO:0007669"/>
    <property type="project" value="UniProtKB-KW"/>
</dbReference>
<feature type="region of interest" description="Disordered" evidence="7">
    <location>
        <begin position="875"/>
        <end position="898"/>
    </location>
</feature>
<dbReference type="Pfam" id="PF16488">
    <property type="entry name" value="ArgoL2"/>
    <property type="match status" value="1"/>
</dbReference>
<dbReference type="GO" id="GO:1990904">
    <property type="term" value="C:ribonucleoprotein complex"/>
    <property type="evidence" value="ECO:0007669"/>
    <property type="project" value="UniProtKB-KW"/>
</dbReference>
<dbReference type="InterPro" id="IPR036397">
    <property type="entry name" value="RNaseH_sf"/>
</dbReference>
<dbReference type="InterPro" id="IPR036085">
    <property type="entry name" value="PAZ_dom_sf"/>
</dbReference>
<accession>A0A2G9GVX4</accession>
<keyword evidence="5" id="KW-0943">RNA-mediated gene silencing</keyword>
<keyword evidence="10" id="KW-0396">Initiation factor</keyword>
<dbReference type="InterPro" id="IPR012337">
    <property type="entry name" value="RNaseH-like_sf"/>
</dbReference>
<keyword evidence="11" id="KW-1185">Reference proteome</keyword>
<protein>
    <submittedName>
        <fullName evidence="10">Translation initiation factor 2C (eIF-2C)</fullName>
    </submittedName>
</protein>
<dbReference type="FunFam" id="3.30.420.10:FF:000091">
    <property type="entry name" value="Protein argonaute 3"/>
    <property type="match status" value="1"/>
</dbReference>
<dbReference type="GO" id="GO:0003723">
    <property type="term" value="F:RNA binding"/>
    <property type="evidence" value="ECO:0007669"/>
    <property type="project" value="UniProtKB-KW"/>
</dbReference>
<dbReference type="CDD" id="cd04657">
    <property type="entry name" value="Piwi_ago-like"/>
    <property type="match status" value="1"/>
</dbReference>
<evidence type="ECO:0000256" key="3">
    <source>
        <dbReference type="ARBA" id="ARBA00022845"/>
    </source>
</evidence>
<dbReference type="SUPFAM" id="SSF53098">
    <property type="entry name" value="Ribonuclease H-like"/>
    <property type="match status" value="1"/>
</dbReference>
<dbReference type="OrthoDB" id="10252740at2759"/>
<dbReference type="Pfam" id="PF08699">
    <property type="entry name" value="ArgoL1"/>
    <property type="match status" value="1"/>
</dbReference>
<evidence type="ECO:0000256" key="1">
    <source>
        <dbReference type="ARBA" id="ARBA00008201"/>
    </source>
</evidence>
<dbReference type="STRING" id="429701.A0A2G9GVX4"/>
<keyword evidence="2" id="KW-0678">Repressor</keyword>
<keyword evidence="6" id="KW-0687">Ribonucleoprotein</keyword>
<keyword evidence="10" id="KW-0648">Protein biosynthesis</keyword>
<evidence type="ECO:0000256" key="4">
    <source>
        <dbReference type="ARBA" id="ARBA00022884"/>
    </source>
</evidence>
<dbReference type="Gene3D" id="2.170.260.10">
    <property type="entry name" value="paz domain"/>
    <property type="match status" value="1"/>
</dbReference>
<dbReference type="Pfam" id="PF02171">
    <property type="entry name" value="Piwi"/>
    <property type="match status" value="1"/>
</dbReference>
<dbReference type="CDD" id="cd02846">
    <property type="entry name" value="PAZ_argonaute_like"/>
    <property type="match status" value="1"/>
</dbReference>